<comment type="caution">
    <text evidence="1">The sequence shown here is derived from an EMBL/GenBank/DDBJ whole genome shotgun (WGS) entry which is preliminary data.</text>
</comment>
<proteinExistence type="predicted"/>
<accession>A0A0F9NGK7</accession>
<evidence type="ECO:0000313" key="1">
    <source>
        <dbReference type="EMBL" id="KKN17089.1"/>
    </source>
</evidence>
<dbReference type="AlphaFoldDB" id="A0A0F9NGK7"/>
<name>A0A0F9NGK7_9ZZZZ</name>
<protein>
    <submittedName>
        <fullName evidence="1">Uncharacterized protein</fullName>
    </submittedName>
</protein>
<gene>
    <name evidence="1" type="ORF">LCGC14_0969440</name>
</gene>
<sequence>MLKKICQFGWQVLYFTSKDEILQNLREDIDNNKIKFIELQSLIS</sequence>
<dbReference type="EMBL" id="LAZR01003558">
    <property type="protein sequence ID" value="KKN17089.1"/>
    <property type="molecule type" value="Genomic_DNA"/>
</dbReference>
<reference evidence="1" key="1">
    <citation type="journal article" date="2015" name="Nature">
        <title>Complex archaea that bridge the gap between prokaryotes and eukaryotes.</title>
        <authorList>
            <person name="Spang A."/>
            <person name="Saw J.H."/>
            <person name="Jorgensen S.L."/>
            <person name="Zaremba-Niedzwiedzka K."/>
            <person name="Martijn J."/>
            <person name="Lind A.E."/>
            <person name="van Eijk R."/>
            <person name="Schleper C."/>
            <person name="Guy L."/>
            <person name="Ettema T.J."/>
        </authorList>
    </citation>
    <scope>NUCLEOTIDE SEQUENCE</scope>
</reference>
<organism evidence="1">
    <name type="scientific">marine sediment metagenome</name>
    <dbReference type="NCBI Taxonomy" id="412755"/>
    <lineage>
        <taxon>unclassified sequences</taxon>
        <taxon>metagenomes</taxon>
        <taxon>ecological metagenomes</taxon>
    </lineage>
</organism>